<dbReference type="InterPro" id="IPR029063">
    <property type="entry name" value="SAM-dependent_MTases_sf"/>
</dbReference>
<dbReference type="GO" id="GO:0052913">
    <property type="term" value="F:16S rRNA (guanine(966)-N(2))-methyltransferase activity"/>
    <property type="evidence" value="ECO:0007669"/>
    <property type="project" value="UniProtKB-EC"/>
</dbReference>
<proteinExistence type="predicted"/>
<accession>A0A3B0WCU9</accession>
<evidence type="ECO:0000313" key="3">
    <source>
        <dbReference type="EMBL" id="VAW50240.1"/>
    </source>
</evidence>
<keyword evidence="2 3" id="KW-0808">Transferase</keyword>
<dbReference type="CDD" id="cd02440">
    <property type="entry name" value="AdoMet_MTases"/>
    <property type="match status" value="1"/>
</dbReference>
<dbReference type="InterPro" id="IPR004398">
    <property type="entry name" value="RNA_MeTrfase_RsmD"/>
</dbReference>
<dbReference type="GO" id="GO:0003676">
    <property type="term" value="F:nucleic acid binding"/>
    <property type="evidence" value="ECO:0007669"/>
    <property type="project" value="InterPro"/>
</dbReference>
<name>A0A3B0WCU9_9ZZZZ</name>
<dbReference type="EMBL" id="UOFD01000009">
    <property type="protein sequence ID" value="VAW50240.1"/>
    <property type="molecule type" value="Genomic_DNA"/>
</dbReference>
<keyword evidence="1 3" id="KW-0489">Methyltransferase</keyword>
<dbReference type="AlphaFoldDB" id="A0A3B0WCU9"/>
<dbReference type="PANTHER" id="PTHR43542:SF1">
    <property type="entry name" value="METHYLTRANSFERASE"/>
    <property type="match status" value="1"/>
</dbReference>
<dbReference type="Gene3D" id="3.40.50.150">
    <property type="entry name" value="Vaccinia Virus protein VP39"/>
    <property type="match status" value="1"/>
</dbReference>
<dbReference type="PANTHER" id="PTHR43542">
    <property type="entry name" value="METHYLTRANSFERASE"/>
    <property type="match status" value="1"/>
</dbReference>
<dbReference type="Pfam" id="PF03602">
    <property type="entry name" value="Cons_hypoth95"/>
    <property type="match status" value="1"/>
</dbReference>
<gene>
    <name evidence="3" type="ORF">MNBD_GAMMA06-1451</name>
</gene>
<evidence type="ECO:0000256" key="1">
    <source>
        <dbReference type="ARBA" id="ARBA00022603"/>
    </source>
</evidence>
<evidence type="ECO:0000256" key="2">
    <source>
        <dbReference type="ARBA" id="ARBA00022679"/>
    </source>
</evidence>
<protein>
    <submittedName>
        <fullName evidence="3">16S rRNA (Guanine(966)-N(2))-methyltransferase</fullName>
        <ecNumber evidence="3">2.1.1.171</ecNumber>
    </submittedName>
</protein>
<dbReference type="InterPro" id="IPR002052">
    <property type="entry name" value="DNA_methylase_N6_adenine_CS"/>
</dbReference>
<organism evidence="3">
    <name type="scientific">hydrothermal vent metagenome</name>
    <dbReference type="NCBI Taxonomy" id="652676"/>
    <lineage>
        <taxon>unclassified sequences</taxon>
        <taxon>metagenomes</taxon>
        <taxon>ecological metagenomes</taxon>
    </lineage>
</organism>
<dbReference type="EC" id="2.1.1.171" evidence="3"/>
<dbReference type="PIRSF" id="PIRSF004553">
    <property type="entry name" value="CHP00095"/>
    <property type="match status" value="1"/>
</dbReference>
<reference evidence="3" key="1">
    <citation type="submission" date="2018-06" db="EMBL/GenBank/DDBJ databases">
        <authorList>
            <person name="Zhirakovskaya E."/>
        </authorList>
    </citation>
    <scope>NUCLEOTIDE SEQUENCE</scope>
</reference>
<dbReference type="NCBIfam" id="TIGR00095">
    <property type="entry name" value="16S rRNA (guanine(966)-N(2))-methyltransferase RsmD"/>
    <property type="match status" value="1"/>
</dbReference>
<sequence length="201" mass="22856">MNNGTCRIIGGKWRGRKVAFDDAEGLRPTTDRIRETVFNWLQPYLQQSHCLDAFAGSGVLGFEALSRGASEVVFIEKNIKTAKKIQENIDVLGFDDAHVFHQDVLHWLQSKKILSKSIVLGSNEQPAEKKFDLVFLDPPFYLDLLTKAGTLLIDSDCLAEKAIIYVEHNVDENIKTPENWFCLKEKKAGQVVYRLFENQVK</sequence>
<dbReference type="SUPFAM" id="SSF53335">
    <property type="entry name" value="S-adenosyl-L-methionine-dependent methyltransferases"/>
    <property type="match status" value="1"/>
</dbReference>
<dbReference type="PROSITE" id="PS00092">
    <property type="entry name" value="N6_MTASE"/>
    <property type="match status" value="1"/>
</dbReference>